<dbReference type="EMBL" id="LVVZ01000051">
    <property type="protein sequence ID" value="OKL42279.1"/>
    <property type="molecule type" value="Genomic_DNA"/>
</dbReference>
<dbReference type="SUPFAM" id="SSF63867">
    <property type="entry name" value="MoeA C-terminal domain-like"/>
    <property type="match status" value="1"/>
</dbReference>
<comment type="cofactor">
    <cofactor evidence="6">
        <name>Mg(2+)</name>
        <dbReference type="ChEBI" id="CHEBI:18420"/>
    </cofactor>
</comment>
<dbReference type="GO" id="GO:0046872">
    <property type="term" value="F:metal ion binding"/>
    <property type="evidence" value="ECO:0007669"/>
    <property type="project" value="UniProtKB-UniRule"/>
</dbReference>
<comment type="catalytic activity">
    <reaction evidence="5">
        <text>adenylyl-molybdopterin + molybdate = Mo-molybdopterin + AMP + H(+)</text>
        <dbReference type="Rhea" id="RHEA:35047"/>
        <dbReference type="ChEBI" id="CHEBI:15378"/>
        <dbReference type="ChEBI" id="CHEBI:36264"/>
        <dbReference type="ChEBI" id="CHEBI:62727"/>
        <dbReference type="ChEBI" id="CHEBI:71302"/>
        <dbReference type="ChEBI" id="CHEBI:456215"/>
        <dbReference type="EC" id="2.10.1.1"/>
    </reaction>
</comment>
<dbReference type="InterPro" id="IPR005111">
    <property type="entry name" value="MoeA_C_domain_IV"/>
</dbReference>
<evidence type="ECO:0000256" key="6">
    <source>
        <dbReference type="RuleBase" id="RU365090"/>
    </source>
</evidence>
<evidence type="ECO:0000256" key="5">
    <source>
        <dbReference type="ARBA" id="ARBA00047317"/>
    </source>
</evidence>
<keyword evidence="6" id="KW-0460">Magnesium</keyword>
<sequence length="363" mass="38222">MDGFAVAAEVFSGSAPWSLPIHGTISAGGTLAEARQPDGGCYRIYTGAPVPEWCTSVVPIENVRCDGSNATFSELPVHGSHIRRKGENVAIGTRLVAKGTRLEPRHISHLIAHGVSQVSVYQPPKVGIFSTGDELAVSGAMRSASQIADSNRPMLIAYAQSYGAQVDDLGIVPDDPDASIAFFETIKGRYDLVVSSGAVSVGGKDFLKEAVLKAGGRLESWRVAMKPGKPVVFARIGSTVYTGLPGNPLAALVGFEVFVSQQIQVLSGARSKTGLFMPGTATFDWNRKSGRSEFFPVRLAGFDSEGRVKLDRIEPSNSASLHAISQADGLGMVPADVGKIAPGTSIVWKPFPSASAPLSELIS</sequence>
<dbReference type="Gene3D" id="2.170.190.11">
    <property type="entry name" value="Molybdopterin biosynthesis moea protein, domain 3"/>
    <property type="match status" value="1"/>
</dbReference>
<dbReference type="Proteomes" id="UP000185783">
    <property type="component" value="Unassembled WGS sequence"/>
</dbReference>
<dbReference type="GO" id="GO:0061599">
    <property type="term" value="F:molybdopterin molybdotransferase activity"/>
    <property type="evidence" value="ECO:0007669"/>
    <property type="project" value="UniProtKB-UniRule"/>
</dbReference>
<evidence type="ECO:0000256" key="2">
    <source>
        <dbReference type="ARBA" id="ARBA00005046"/>
    </source>
</evidence>
<evidence type="ECO:0000259" key="7">
    <source>
        <dbReference type="SMART" id="SM00852"/>
    </source>
</evidence>
<dbReference type="NCBIfam" id="TIGR00177">
    <property type="entry name" value="molyb_syn"/>
    <property type="match status" value="1"/>
</dbReference>
<dbReference type="STRING" id="197461.A3843_00905"/>
<evidence type="ECO:0000313" key="9">
    <source>
        <dbReference type="Proteomes" id="UP000185783"/>
    </source>
</evidence>
<dbReference type="InterPro" id="IPR036135">
    <property type="entry name" value="MoeA_linker/N_sf"/>
</dbReference>
<dbReference type="SMART" id="SM00852">
    <property type="entry name" value="MoCF_biosynth"/>
    <property type="match status" value="1"/>
</dbReference>
<dbReference type="UniPathway" id="UPA00344"/>
<comment type="caution">
    <text evidence="8">The sequence shown here is derived from an EMBL/GenBank/DDBJ whole genome shotgun (WGS) entry which is preliminary data.</text>
</comment>
<gene>
    <name evidence="8" type="ORF">A3843_00905</name>
</gene>
<dbReference type="EC" id="2.10.1.1" evidence="6"/>
<dbReference type="PANTHER" id="PTHR10192:SF5">
    <property type="entry name" value="GEPHYRIN"/>
    <property type="match status" value="1"/>
</dbReference>
<dbReference type="Pfam" id="PF00994">
    <property type="entry name" value="MoCF_biosynth"/>
    <property type="match status" value="1"/>
</dbReference>
<dbReference type="Gene3D" id="3.90.105.10">
    <property type="entry name" value="Molybdopterin biosynthesis moea protein, domain 2"/>
    <property type="match status" value="1"/>
</dbReference>
<dbReference type="GO" id="GO:0005829">
    <property type="term" value="C:cytosol"/>
    <property type="evidence" value="ECO:0007669"/>
    <property type="project" value="TreeGrafter"/>
</dbReference>
<dbReference type="InterPro" id="IPR038987">
    <property type="entry name" value="MoeA-like"/>
</dbReference>
<dbReference type="Pfam" id="PF03453">
    <property type="entry name" value="MoeA_N"/>
    <property type="match status" value="1"/>
</dbReference>
<organism evidence="8 9">
    <name type="scientific">Pseudovibrio exalbescens</name>
    <dbReference type="NCBI Taxonomy" id="197461"/>
    <lineage>
        <taxon>Bacteria</taxon>
        <taxon>Pseudomonadati</taxon>
        <taxon>Pseudomonadota</taxon>
        <taxon>Alphaproteobacteria</taxon>
        <taxon>Hyphomicrobiales</taxon>
        <taxon>Stappiaceae</taxon>
        <taxon>Pseudovibrio</taxon>
    </lineage>
</organism>
<dbReference type="InterPro" id="IPR036425">
    <property type="entry name" value="MoaB/Mog-like_dom_sf"/>
</dbReference>
<dbReference type="SUPFAM" id="SSF53218">
    <property type="entry name" value="Molybdenum cofactor biosynthesis proteins"/>
    <property type="match status" value="1"/>
</dbReference>
<dbReference type="Gene3D" id="2.40.340.10">
    <property type="entry name" value="MoeA, C-terminal, domain IV"/>
    <property type="match status" value="1"/>
</dbReference>
<proteinExistence type="inferred from homology"/>
<evidence type="ECO:0000256" key="3">
    <source>
        <dbReference type="ARBA" id="ARBA00010763"/>
    </source>
</evidence>
<keyword evidence="6" id="KW-0479">Metal-binding</keyword>
<keyword evidence="4 6" id="KW-0501">Molybdenum cofactor biosynthesis</keyword>
<dbReference type="InterPro" id="IPR001453">
    <property type="entry name" value="MoaB/Mog_dom"/>
</dbReference>
<name>A0A1U7JC09_9HYPH</name>
<evidence type="ECO:0000256" key="1">
    <source>
        <dbReference type="ARBA" id="ARBA00002901"/>
    </source>
</evidence>
<protein>
    <recommendedName>
        <fullName evidence="6">Molybdopterin molybdenumtransferase</fullName>
        <ecNumber evidence="6">2.10.1.1</ecNumber>
    </recommendedName>
</protein>
<keyword evidence="6" id="KW-0500">Molybdenum</keyword>
<dbReference type="GO" id="GO:0006777">
    <property type="term" value="P:Mo-molybdopterin cofactor biosynthetic process"/>
    <property type="evidence" value="ECO:0007669"/>
    <property type="project" value="UniProtKB-UniRule"/>
</dbReference>
<comment type="similarity">
    <text evidence="3 6">Belongs to the MoeA family.</text>
</comment>
<reference evidence="8 9" key="1">
    <citation type="submission" date="2016-03" db="EMBL/GenBank/DDBJ databases">
        <title>Genome sequence of Nesiotobacter sp. nov., a moderately halophilic alphaproteobacterium isolated from the Yellow Sea, China.</title>
        <authorList>
            <person name="Zhang G."/>
            <person name="Zhang R."/>
        </authorList>
    </citation>
    <scope>NUCLEOTIDE SEQUENCE [LARGE SCALE GENOMIC DNA]</scope>
    <source>
        <strain evidence="8 9">WB1-6</strain>
    </source>
</reference>
<comment type="pathway">
    <text evidence="2 6">Cofactor biosynthesis; molybdopterin biosynthesis.</text>
</comment>
<feature type="domain" description="MoaB/Mog" evidence="7">
    <location>
        <begin position="127"/>
        <end position="265"/>
    </location>
</feature>
<dbReference type="SUPFAM" id="SSF63882">
    <property type="entry name" value="MoeA N-terminal region -like"/>
    <property type="match status" value="1"/>
</dbReference>
<dbReference type="Pfam" id="PF03454">
    <property type="entry name" value="MoeA_C"/>
    <property type="match status" value="1"/>
</dbReference>
<accession>A0A1U7JC09</accession>
<dbReference type="PANTHER" id="PTHR10192">
    <property type="entry name" value="MOLYBDOPTERIN BIOSYNTHESIS PROTEIN"/>
    <property type="match status" value="1"/>
</dbReference>
<dbReference type="InterPro" id="IPR005110">
    <property type="entry name" value="MoeA_linker/N"/>
</dbReference>
<dbReference type="PROSITE" id="PS01079">
    <property type="entry name" value="MOCF_BIOSYNTHESIS_2"/>
    <property type="match status" value="1"/>
</dbReference>
<evidence type="ECO:0000256" key="4">
    <source>
        <dbReference type="ARBA" id="ARBA00023150"/>
    </source>
</evidence>
<dbReference type="Gene3D" id="3.40.980.10">
    <property type="entry name" value="MoaB/Mog-like domain"/>
    <property type="match status" value="1"/>
</dbReference>
<dbReference type="InterPro" id="IPR008284">
    <property type="entry name" value="MoCF_biosynth_CS"/>
</dbReference>
<dbReference type="InterPro" id="IPR036688">
    <property type="entry name" value="MoeA_C_domain_IV_sf"/>
</dbReference>
<dbReference type="AlphaFoldDB" id="A0A1U7JC09"/>
<keyword evidence="9" id="KW-1185">Reference proteome</keyword>
<dbReference type="CDD" id="cd00887">
    <property type="entry name" value="MoeA"/>
    <property type="match status" value="1"/>
</dbReference>
<evidence type="ECO:0000313" key="8">
    <source>
        <dbReference type="EMBL" id="OKL42279.1"/>
    </source>
</evidence>
<comment type="function">
    <text evidence="1 6">Catalyzes the insertion of molybdate into adenylated molybdopterin with the concomitant release of AMP.</text>
</comment>
<keyword evidence="6" id="KW-0808">Transferase</keyword>